<comment type="caution">
    <text evidence="9">The sequence shown here is derived from an EMBL/GenBank/DDBJ whole genome shotgun (WGS) entry which is preliminary data.</text>
</comment>
<reference evidence="9 10" key="1">
    <citation type="submission" date="2018-05" db="EMBL/GenBank/DDBJ databases">
        <title>Genomic Encyclopedia of Type Strains, Phase III (KMG-III): the genomes of soil and plant-associated and newly described type strains.</title>
        <authorList>
            <person name="Whitman W."/>
        </authorList>
    </citation>
    <scope>NUCLEOTIDE SEQUENCE [LARGE SCALE GENOMIC DNA]</scope>
    <source>
        <strain evidence="9 10">CECT 5696</strain>
    </source>
</reference>
<protein>
    <recommendedName>
        <fullName evidence="6">RNA polymerase sigma factor</fullName>
    </recommendedName>
</protein>
<feature type="domain" description="RNA polymerase sigma factor 70 region 4 type 2" evidence="8">
    <location>
        <begin position="162"/>
        <end position="213"/>
    </location>
</feature>
<dbReference type="Proteomes" id="UP000246635">
    <property type="component" value="Unassembled WGS sequence"/>
</dbReference>
<dbReference type="InterPro" id="IPR039425">
    <property type="entry name" value="RNA_pol_sigma-70-like"/>
</dbReference>
<feature type="domain" description="RNA polymerase sigma-70 region 2" evidence="7">
    <location>
        <begin position="30"/>
        <end position="94"/>
    </location>
</feature>
<dbReference type="InterPro" id="IPR036388">
    <property type="entry name" value="WH-like_DNA-bd_sf"/>
</dbReference>
<keyword evidence="2 6" id="KW-0805">Transcription regulation</keyword>
<evidence type="ECO:0000256" key="3">
    <source>
        <dbReference type="ARBA" id="ARBA00023082"/>
    </source>
</evidence>
<dbReference type="InterPro" id="IPR007627">
    <property type="entry name" value="RNA_pol_sigma70_r2"/>
</dbReference>
<keyword evidence="4 6" id="KW-0238">DNA-binding</keyword>
<proteinExistence type="inferred from homology"/>
<dbReference type="Pfam" id="PF08281">
    <property type="entry name" value="Sigma70_r4_2"/>
    <property type="match status" value="1"/>
</dbReference>
<evidence type="ECO:0000313" key="10">
    <source>
        <dbReference type="Proteomes" id="UP000246635"/>
    </source>
</evidence>
<dbReference type="GO" id="GO:0016987">
    <property type="term" value="F:sigma factor activity"/>
    <property type="evidence" value="ECO:0007669"/>
    <property type="project" value="UniProtKB-KW"/>
</dbReference>
<evidence type="ECO:0000259" key="7">
    <source>
        <dbReference type="Pfam" id="PF04542"/>
    </source>
</evidence>
<dbReference type="PANTHER" id="PTHR43133:SF51">
    <property type="entry name" value="RNA POLYMERASE SIGMA FACTOR"/>
    <property type="match status" value="1"/>
</dbReference>
<dbReference type="InterPro" id="IPR014284">
    <property type="entry name" value="RNA_pol_sigma-70_dom"/>
</dbReference>
<evidence type="ECO:0000256" key="4">
    <source>
        <dbReference type="ARBA" id="ARBA00023125"/>
    </source>
</evidence>
<gene>
    <name evidence="9" type="ORF">DFQ01_108101</name>
</gene>
<dbReference type="InterPro" id="IPR000838">
    <property type="entry name" value="RNA_pol_sigma70_ECF_CS"/>
</dbReference>
<accession>A0A2V2YTQ3</accession>
<dbReference type="EMBL" id="QGTQ01000008">
    <property type="protein sequence ID" value="PWW02824.1"/>
    <property type="molecule type" value="Genomic_DNA"/>
</dbReference>
<keyword evidence="5 6" id="KW-0804">Transcription</keyword>
<dbReference type="CDD" id="cd06171">
    <property type="entry name" value="Sigma70_r4"/>
    <property type="match status" value="1"/>
</dbReference>
<evidence type="ECO:0000313" key="9">
    <source>
        <dbReference type="EMBL" id="PWW02824.1"/>
    </source>
</evidence>
<evidence type="ECO:0000256" key="2">
    <source>
        <dbReference type="ARBA" id="ARBA00023015"/>
    </source>
</evidence>
<dbReference type="InterPro" id="IPR013249">
    <property type="entry name" value="RNA_pol_sigma70_r4_t2"/>
</dbReference>
<dbReference type="InterPro" id="IPR013324">
    <property type="entry name" value="RNA_pol_sigma_r3/r4-like"/>
</dbReference>
<dbReference type="SUPFAM" id="SSF88659">
    <property type="entry name" value="Sigma3 and sigma4 domains of RNA polymerase sigma factors"/>
    <property type="match status" value="1"/>
</dbReference>
<dbReference type="OrthoDB" id="188761at2"/>
<comment type="similarity">
    <text evidence="1 6">Belongs to the sigma-70 factor family. ECF subfamily.</text>
</comment>
<evidence type="ECO:0000256" key="6">
    <source>
        <dbReference type="RuleBase" id="RU000716"/>
    </source>
</evidence>
<dbReference type="PROSITE" id="PS01063">
    <property type="entry name" value="SIGMA70_ECF"/>
    <property type="match status" value="1"/>
</dbReference>
<evidence type="ECO:0000256" key="5">
    <source>
        <dbReference type="ARBA" id="ARBA00023163"/>
    </source>
</evidence>
<dbReference type="GO" id="GO:0003677">
    <property type="term" value="F:DNA binding"/>
    <property type="evidence" value="ECO:0007669"/>
    <property type="project" value="UniProtKB-KW"/>
</dbReference>
<name>A0A2V2YTQ3_9BACL</name>
<sequence>MLSMNLDRQEIERELVERARSGDEEAFSELVRTHRAKVYGWANTIARDAFLAEDIVQDAFIRAFLHLGTLSDASRFVPWLQTIVRNQAYMKLRRGGPFAKELPFAGINSDSGYSTAGYDGDHDAMDWGNIDRILFRMSHSAAEEAQHGNDPVKGMLRKELMEQLHSLLHCLSKRERQIFEAHFFGELPPEEIAQLFDTTRANVYNLLSRSRTKVQKERIRVTIRQYVRQRAEMGQRRVHILQSPQI</sequence>
<evidence type="ECO:0000256" key="1">
    <source>
        <dbReference type="ARBA" id="ARBA00010641"/>
    </source>
</evidence>
<dbReference type="GO" id="GO:0006950">
    <property type="term" value="P:response to stress"/>
    <property type="evidence" value="ECO:0007669"/>
    <property type="project" value="UniProtKB-ARBA"/>
</dbReference>
<dbReference type="Gene3D" id="1.10.1740.10">
    <property type="match status" value="1"/>
</dbReference>
<dbReference type="PANTHER" id="PTHR43133">
    <property type="entry name" value="RNA POLYMERASE ECF-TYPE SIGMA FACTO"/>
    <property type="match status" value="1"/>
</dbReference>
<dbReference type="Pfam" id="PF04542">
    <property type="entry name" value="Sigma70_r2"/>
    <property type="match status" value="1"/>
</dbReference>
<keyword evidence="3 6" id="KW-0731">Sigma factor</keyword>
<dbReference type="Gene3D" id="1.10.10.10">
    <property type="entry name" value="Winged helix-like DNA-binding domain superfamily/Winged helix DNA-binding domain"/>
    <property type="match status" value="1"/>
</dbReference>
<keyword evidence="10" id="KW-1185">Reference proteome</keyword>
<evidence type="ECO:0000259" key="8">
    <source>
        <dbReference type="Pfam" id="PF08281"/>
    </source>
</evidence>
<dbReference type="InterPro" id="IPR013325">
    <property type="entry name" value="RNA_pol_sigma_r2"/>
</dbReference>
<dbReference type="GO" id="GO:0006352">
    <property type="term" value="P:DNA-templated transcription initiation"/>
    <property type="evidence" value="ECO:0007669"/>
    <property type="project" value="InterPro"/>
</dbReference>
<dbReference type="NCBIfam" id="TIGR02937">
    <property type="entry name" value="sigma70-ECF"/>
    <property type="match status" value="1"/>
</dbReference>
<organism evidence="9 10">
    <name type="scientific">Paenibacillus cellulosilyticus</name>
    <dbReference type="NCBI Taxonomy" id="375489"/>
    <lineage>
        <taxon>Bacteria</taxon>
        <taxon>Bacillati</taxon>
        <taxon>Bacillota</taxon>
        <taxon>Bacilli</taxon>
        <taxon>Bacillales</taxon>
        <taxon>Paenibacillaceae</taxon>
        <taxon>Paenibacillus</taxon>
    </lineage>
</organism>
<dbReference type="SUPFAM" id="SSF88946">
    <property type="entry name" value="Sigma2 domain of RNA polymerase sigma factors"/>
    <property type="match status" value="1"/>
</dbReference>
<dbReference type="AlphaFoldDB" id="A0A2V2YTQ3"/>